<geneLocation type="plastid" evidence="10"/>
<dbReference type="PANTHER" id="PTHR10744:SF1">
    <property type="entry name" value="SMALL RIBOSOMAL SUBUNIT PROTEIN US17M"/>
    <property type="match status" value="1"/>
</dbReference>
<accession>A0A4D6WT17</accession>
<evidence type="ECO:0000313" key="10">
    <source>
        <dbReference type="EMBL" id="QCI05540.1"/>
    </source>
</evidence>
<dbReference type="NCBIfam" id="TIGR03635">
    <property type="entry name" value="uS17_bact"/>
    <property type="match status" value="1"/>
</dbReference>
<name>A0A4D6WT17_9FLOR</name>
<sequence length="78" mass="9026">MNNKIILGIVTSNKMNKTIVVSVKKQVAHKKYAKIMTKTNKYYAHDEDNECNIGDLVEIQSTKPLSKNKRWILNHKII</sequence>
<dbReference type="Gene3D" id="2.40.50.140">
    <property type="entry name" value="Nucleic acid-binding proteins"/>
    <property type="match status" value="1"/>
</dbReference>
<dbReference type="EMBL" id="MK814632">
    <property type="protein sequence ID" value="QCI05540.1"/>
    <property type="molecule type" value="Genomic_DNA"/>
</dbReference>
<keyword evidence="6 10" id="KW-0689">Ribosomal protein</keyword>
<dbReference type="GO" id="GO:0022627">
    <property type="term" value="C:cytosolic small ribosomal subunit"/>
    <property type="evidence" value="ECO:0007669"/>
    <property type="project" value="TreeGrafter"/>
</dbReference>
<dbReference type="InterPro" id="IPR012340">
    <property type="entry name" value="NA-bd_OB-fold"/>
</dbReference>
<dbReference type="SUPFAM" id="SSF50249">
    <property type="entry name" value="Nucleic acid-binding proteins"/>
    <property type="match status" value="1"/>
</dbReference>
<protein>
    <recommendedName>
        <fullName evidence="8">Small ribosomal subunit protein uS17c</fullName>
    </recommendedName>
    <alternativeName>
        <fullName evidence="9">30S ribosomal protein S17, chloroplastic</fullName>
    </alternativeName>
</protein>
<evidence type="ECO:0000256" key="9">
    <source>
        <dbReference type="ARBA" id="ARBA00035308"/>
    </source>
</evidence>
<dbReference type="GO" id="GO:0006412">
    <property type="term" value="P:translation"/>
    <property type="evidence" value="ECO:0007669"/>
    <property type="project" value="InterPro"/>
</dbReference>
<reference evidence="10" key="1">
    <citation type="journal article" date="2019" name="Mol. Phylogenet. Evol.">
        <title>Morphological evolution and classification of the red algal order Ceramiales inferred using plastid phylogenomics.</title>
        <authorList>
            <person name="Diaz-Tapia P."/>
            <person name="Pasella M.M."/>
            <person name="Verbruggen H."/>
            <person name="Maggs C.A."/>
        </authorList>
    </citation>
    <scope>NUCLEOTIDE SEQUENCE</scope>
    <source>
        <strain evidence="10">PD2952</strain>
    </source>
</reference>
<dbReference type="NCBIfam" id="NF004123">
    <property type="entry name" value="PRK05610.1"/>
    <property type="match status" value="1"/>
</dbReference>
<dbReference type="PRINTS" id="PR00973">
    <property type="entry name" value="RIBOSOMALS17"/>
</dbReference>
<evidence type="ECO:0000256" key="4">
    <source>
        <dbReference type="ARBA" id="ARBA00022730"/>
    </source>
</evidence>
<dbReference type="InterPro" id="IPR019984">
    <property type="entry name" value="Ribosomal_uS17_bact/chlr"/>
</dbReference>
<dbReference type="GO" id="GO:0003735">
    <property type="term" value="F:structural constituent of ribosome"/>
    <property type="evidence" value="ECO:0007669"/>
    <property type="project" value="InterPro"/>
</dbReference>
<dbReference type="GO" id="GO:0019843">
    <property type="term" value="F:rRNA binding"/>
    <property type="evidence" value="ECO:0007669"/>
    <property type="project" value="UniProtKB-KW"/>
</dbReference>
<dbReference type="HAMAP" id="MF_01345_B">
    <property type="entry name" value="Ribosomal_uS17_B"/>
    <property type="match status" value="1"/>
</dbReference>
<proteinExistence type="inferred from homology"/>
<evidence type="ECO:0000256" key="7">
    <source>
        <dbReference type="ARBA" id="ARBA00023274"/>
    </source>
</evidence>
<dbReference type="AlphaFoldDB" id="A0A4D6WT17"/>
<evidence type="ECO:0000256" key="5">
    <source>
        <dbReference type="ARBA" id="ARBA00022884"/>
    </source>
</evidence>
<dbReference type="Pfam" id="PF00366">
    <property type="entry name" value="Ribosomal_S17"/>
    <property type="match status" value="1"/>
</dbReference>
<dbReference type="PANTHER" id="PTHR10744">
    <property type="entry name" value="40S RIBOSOMAL PROTEIN S11 FAMILY MEMBER"/>
    <property type="match status" value="1"/>
</dbReference>
<organism evidence="10">
    <name type="scientific">Crouania attenuata</name>
    <dbReference type="NCBI Taxonomy" id="42002"/>
    <lineage>
        <taxon>Eukaryota</taxon>
        <taxon>Rhodophyta</taxon>
        <taxon>Florideophyceae</taxon>
        <taxon>Rhodymeniophycidae</taxon>
        <taxon>Ceramiales</taxon>
        <taxon>Callithamniaceae</taxon>
        <taxon>Crouania</taxon>
    </lineage>
</organism>
<keyword evidence="4" id="KW-0699">rRNA-binding</keyword>
<evidence type="ECO:0000256" key="3">
    <source>
        <dbReference type="ARBA" id="ARBA00011458"/>
    </source>
</evidence>
<dbReference type="CDD" id="cd00364">
    <property type="entry name" value="Ribosomal_uS17"/>
    <property type="match status" value="1"/>
</dbReference>
<keyword evidence="5" id="KW-0694">RNA-binding</keyword>
<evidence type="ECO:0000256" key="1">
    <source>
        <dbReference type="ARBA" id="ARBA00002932"/>
    </source>
</evidence>
<gene>
    <name evidence="10" type="primary">rps17</name>
</gene>
<evidence type="ECO:0000256" key="8">
    <source>
        <dbReference type="ARBA" id="ARBA00035251"/>
    </source>
</evidence>
<comment type="function">
    <text evidence="1">One of the primary rRNA binding proteins, it binds specifically to the 5'-end of 16S ribosomal RNA.</text>
</comment>
<evidence type="ECO:0000256" key="2">
    <source>
        <dbReference type="ARBA" id="ARBA00010254"/>
    </source>
</evidence>
<keyword evidence="7" id="KW-0687">Ribonucleoprotein</keyword>
<dbReference type="InterPro" id="IPR000266">
    <property type="entry name" value="Ribosomal_uS17"/>
</dbReference>
<reference evidence="10" key="2">
    <citation type="submission" date="2019-04" db="EMBL/GenBank/DDBJ databases">
        <authorList>
            <person name="Pasella M."/>
        </authorList>
    </citation>
    <scope>NUCLEOTIDE SEQUENCE</scope>
    <source>
        <strain evidence="10">PD2952</strain>
    </source>
</reference>
<evidence type="ECO:0000256" key="6">
    <source>
        <dbReference type="ARBA" id="ARBA00022980"/>
    </source>
</evidence>
<keyword evidence="10" id="KW-0934">Plastid</keyword>
<comment type="similarity">
    <text evidence="2">Belongs to the universal ribosomal protein uS17 family.</text>
</comment>
<comment type="subunit">
    <text evidence="3">Part of the 30S ribosomal subunit.</text>
</comment>